<dbReference type="InterPro" id="IPR013977">
    <property type="entry name" value="GcvT_C"/>
</dbReference>
<dbReference type="Pfam" id="PF01571">
    <property type="entry name" value="GCV_T"/>
    <property type="match status" value="2"/>
</dbReference>
<feature type="compositionally biased region" description="Basic and acidic residues" evidence="2">
    <location>
        <begin position="40"/>
        <end position="49"/>
    </location>
</feature>
<feature type="domain" description="GCVT N-terminal" evidence="3">
    <location>
        <begin position="431"/>
        <end position="588"/>
    </location>
</feature>
<evidence type="ECO:0000313" key="5">
    <source>
        <dbReference type="EMBL" id="CEM14969.1"/>
    </source>
</evidence>
<accession>A0A0G4FM03</accession>
<dbReference type="InterPro" id="IPR006222">
    <property type="entry name" value="GCVT_N"/>
</dbReference>
<sequence>MAHCLSSWRAVRRFRPRTQHSSRPFVTLSRVHHSFPASRELSRKRESFMSKKFPHAPSELPKRLPRRGSRGGCMADPLSGPMKLDGPNEAHQQFVADAYERIDATLLEAVRKGESDADGEGEPLHSVLQRTVEARADFEQYVPTAGDFVREHVKGIMDYQHNRVADTDGPRRPSSSPPSGSDPLPEFIARAERHRQEIMQQRRETQQQQQQQRRTKQGGRRWSDKPHLNNLIDRYPHVQVASLQQTHHEQDGRQKPVRRTVDQPQPDEQPQAAPPPPRRVDDEADFLADRTPHGEVVDDHGSPIGVIVESWGATDYAKRKEEEPGEDAQSSTSQSWHEVPDDEMFPGFADDGMSDLKEERIRRLLRRKQASGIRSFEDMKEDDMAPWERRHAEKADQERQSKGRQKGRGGKKGTKGAFQEHREDRTTSLGDVWATYGAEFVRFHDCMVPSTYPEGAVSGHAAARSGAVLIDTSYRAAYHISGKDRYLAADHFLTCSLQKMKLGNVQYACVVDSKGYILDDAFVCKRVDDILMTCSGHNRKSLFDYLSQYIVYCRQSGLDVNIQPSVYTANLALQGPKAVNVLTDCLTAMQTTPDAPQGTDHQQGAPLPPPPSLSFPVPVFARAFDHNGEEISPSQLLSLKYFQAASLQWSWDGGKSGDAVLMRAGITGEDGVEIVTTPDLAPVLARTLLAHPSLSPAGLFTLDMLRMEAGLPRAGVDITPLVTPVHASLTWLLDQDKMRRHMMFGWEKLFVQLAKGPTYRRVGFLADRHVFAGCGILSNPHRRPIGEVTSAVWSPVLKRRIAMGFIKPEYARHGLDVLVRVPVDVPSDTPKHTKMRWLSGRCSRKLVAGKVVRLPFVTHNYPKNFKVLIQDTAKGLDQERLADLPGGPNARCPSNDDSFDFATSFEIKLPRARRVGASPTAETEVPPEIAQEIARRKVKHHKQRAERRGDTGHGGDDGGDGERLMFLDDEGEVKVTSRMAADKGRPLRSKHRKRDNTAYIKATHSDRLAEAKRRLEGLLAS</sequence>
<dbReference type="AlphaFoldDB" id="A0A0G4FM03"/>
<dbReference type="STRING" id="1169540.A0A0G4FM03"/>
<dbReference type="SUPFAM" id="SSF101790">
    <property type="entry name" value="Aminomethyltransferase beta-barrel domain"/>
    <property type="match status" value="1"/>
</dbReference>
<feature type="compositionally biased region" description="Basic and acidic residues" evidence="2">
    <location>
        <begin position="946"/>
        <end position="985"/>
    </location>
</feature>
<feature type="domain" description="GCVT N-terminal" evidence="3">
    <location>
        <begin position="658"/>
        <end position="737"/>
    </location>
</feature>
<feature type="compositionally biased region" description="Basic and acidic residues" evidence="2">
    <location>
        <begin position="162"/>
        <end position="171"/>
    </location>
</feature>
<feature type="compositionally biased region" description="Polar residues" evidence="2">
    <location>
        <begin position="590"/>
        <end position="602"/>
    </location>
</feature>
<evidence type="ECO:0000259" key="4">
    <source>
        <dbReference type="Pfam" id="PF08669"/>
    </source>
</evidence>
<comment type="similarity">
    <text evidence="1">Belongs to the GcvT family.</text>
</comment>
<dbReference type="GO" id="GO:0005739">
    <property type="term" value="C:mitochondrion"/>
    <property type="evidence" value="ECO:0007669"/>
    <property type="project" value="TreeGrafter"/>
</dbReference>
<dbReference type="Pfam" id="PF08669">
    <property type="entry name" value="GCV_T_C"/>
    <property type="match status" value="1"/>
</dbReference>
<evidence type="ECO:0008006" key="7">
    <source>
        <dbReference type="Google" id="ProtNLM"/>
    </source>
</evidence>
<dbReference type="OMA" id="MAPWERR"/>
<dbReference type="PANTHER" id="PTHR43757">
    <property type="entry name" value="AMINOMETHYLTRANSFERASE"/>
    <property type="match status" value="1"/>
</dbReference>
<feature type="compositionally biased region" description="Low complexity" evidence="2">
    <location>
        <begin position="262"/>
        <end position="271"/>
    </location>
</feature>
<keyword evidence="6" id="KW-1185">Reference proteome</keyword>
<dbReference type="VEuPathDB" id="CryptoDB:Vbra_2219"/>
<organism evidence="5 6">
    <name type="scientific">Vitrella brassicaformis (strain CCMP3155)</name>
    <dbReference type="NCBI Taxonomy" id="1169540"/>
    <lineage>
        <taxon>Eukaryota</taxon>
        <taxon>Sar</taxon>
        <taxon>Alveolata</taxon>
        <taxon>Colpodellida</taxon>
        <taxon>Vitrellaceae</taxon>
        <taxon>Vitrella</taxon>
    </lineage>
</organism>
<proteinExistence type="inferred from homology"/>
<evidence type="ECO:0000256" key="2">
    <source>
        <dbReference type="SAM" id="MobiDB-lite"/>
    </source>
</evidence>
<feature type="compositionally biased region" description="Basic residues" evidence="2">
    <location>
        <begin position="936"/>
        <end position="945"/>
    </location>
</feature>
<feature type="region of interest" description="Disordered" evidence="2">
    <location>
        <begin position="917"/>
        <end position="1005"/>
    </location>
</feature>
<dbReference type="OrthoDB" id="524799at2759"/>
<name>A0A0G4FM03_VITBC</name>
<dbReference type="SUPFAM" id="SSF103025">
    <property type="entry name" value="Folate-binding domain"/>
    <property type="match status" value="1"/>
</dbReference>
<dbReference type="InterPro" id="IPR029043">
    <property type="entry name" value="GcvT/YgfZ_C"/>
</dbReference>
<feature type="region of interest" description="Disordered" evidence="2">
    <location>
        <begin position="375"/>
        <end position="423"/>
    </location>
</feature>
<feature type="compositionally biased region" description="Basic and acidic residues" evidence="2">
    <location>
        <begin position="375"/>
        <end position="401"/>
    </location>
</feature>
<dbReference type="PANTHER" id="PTHR43757:SF2">
    <property type="entry name" value="AMINOMETHYLTRANSFERASE, MITOCHONDRIAL"/>
    <property type="match status" value="1"/>
</dbReference>
<dbReference type="EMBL" id="CDMY01000462">
    <property type="protein sequence ID" value="CEM14969.1"/>
    <property type="molecule type" value="Genomic_DNA"/>
</dbReference>
<evidence type="ECO:0000313" key="6">
    <source>
        <dbReference type="Proteomes" id="UP000041254"/>
    </source>
</evidence>
<gene>
    <name evidence="5" type="ORF">Vbra_2219</name>
</gene>
<feature type="region of interest" description="Disordered" evidence="2">
    <location>
        <begin position="590"/>
        <end position="609"/>
    </location>
</feature>
<feature type="compositionally biased region" description="Basic residues" evidence="2">
    <location>
        <begin position="402"/>
        <end position="414"/>
    </location>
</feature>
<dbReference type="InterPro" id="IPR028896">
    <property type="entry name" value="GcvT/YgfZ/DmdA"/>
</dbReference>
<evidence type="ECO:0000259" key="3">
    <source>
        <dbReference type="Pfam" id="PF01571"/>
    </source>
</evidence>
<evidence type="ECO:0000256" key="1">
    <source>
        <dbReference type="ARBA" id="ARBA00008609"/>
    </source>
</evidence>
<dbReference type="Proteomes" id="UP000041254">
    <property type="component" value="Unassembled WGS sequence"/>
</dbReference>
<feature type="region of interest" description="Disordered" evidence="2">
    <location>
        <begin position="36"/>
        <end position="70"/>
    </location>
</feature>
<feature type="region of interest" description="Disordered" evidence="2">
    <location>
        <begin position="318"/>
        <end position="350"/>
    </location>
</feature>
<dbReference type="InterPro" id="IPR027266">
    <property type="entry name" value="TrmE/GcvT-like"/>
</dbReference>
<feature type="region of interest" description="Disordered" evidence="2">
    <location>
        <begin position="198"/>
        <end position="231"/>
    </location>
</feature>
<feature type="region of interest" description="Disordered" evidence="2">
    <location>
        <begin position="243"/>
        <end position="283"/>
    </location>
</feature>
<reference evidence="5 6" key="1">
    <citation type="submission" date="2014-11" db="EMBL/GenBank/DDBJ databases">
        <authorList>
            <person name="Zhu J."/>
            <person name="Qi W."/>
            <person name="Song R."/>
        </authorList>
    </citation>
    <scope>NUCLEOTIDE SEQUENCE [LARGE SCALE GENOMIC DNA]</scope>
</reference>
<protein>
    <recommendedName>
        <fullName evidence="7">Aminomethyltransferase folate-binding domain-containing protein</fullName>
    </recommendedName>
</protein>
<feature type="compositionally biased region" description="Low complexity" evidence="2">
    <location>
        <begin position="172"/>
        <end position="183"/>
    </location>
</feature>
<dbReference type="Gene3D" id="3.30.1360.120">
    <property type="entry name" value="Probable tRNA modification gtpase trme, domain 1"/>
    <property type="match status" value="1"/>
</dbReference>
<dbReference type="InParanoid" id="A0A0G4FM03"/>
<feature type="region of interest" description="Disordered" evidence="2">
    <location>
        <begin position="162"/>
        <end position="185"/>
    </location>
</feature>
<feature type="domain" description="Aminomethyltransferase C-terminal" evidence="4">
    <location>
        <begin position="760"/>
        <end position="821"/>
    </location>
</feature>